<dbReference type="EMBL" id="JBHSOG010000102">
    <property type="protein sequence ID" value="MFC5772008.1"/>
    <property type="molecule type" value="Genomic_DNA"/>
</dbReference>
<sequence>MPKLILSMDGLVLKEIVLNRERTSIGRKPNNDIQIDNLAISGQHAVITCILNDAFLEDQNSTNGTYVNGQPVKKHVLQNNDVIELGKYRLKYLVDTSQPGLSPSEMVETSALKPFEMPATATDVAPPGARPAAGDGGGLSTQVLAADALERFEQTAARRPERVGMLQVLSGANAGRELELVKSLTTLGKPGRQVAVITRRPQGYYITHVEGSVFPTVNGRVLDAQAHLLNDHDIIDIAGVKMEFFLRQ</sequence>
<dbReference type="Proteomes" id="UP001595974">
    <property type="component" value="Unassembled WGS sequence"/>
</dbReference>
<name>A0ABW1AYL1_9RHOO</name>
<comment type="caution">
    <text evidence="2">The sequence shown here is derived from an EMBL/GenBank/DDBJ whole genome shotgun (WGS) entry which is preliminary data.</text>
</comment>
<evidence type="ECO:0000259" key="1">
    <source>
        <dbReference type="PROSITE" id="PS50006"/>
    </source>
</evidence>
<organism evidence="2 3">
    <name type="scientific">Thauera sinica</name>
    <dbReference type="NCBI Taxonomy" id="2665146"/>
    <lineage>
        <taxon>Bacteria</taxon>
        <taxon>Pseudomonadati</taxon>
        <taxon>Pseudomonadota</taxon>
        <taxon>Betaproteobacteria</taxon>
        <taxon>Rhodocyclales</taxon>
        <taxon>Zoogloeaceae</taxon>
        <taxon>Thauera</taxon>
    </lineage>
</organism>
<gene>
    <name evidence="2" type="ORF">ACFPTN_21720</name>
</gene>
<reference evidence="3" key="1">
    <citation type="journal article" date="2019" name="Int. J. Syst. Evol. Microbiol.">
        <title>The Global Catalogue of Microorganisms (GCM) 10K type strain sequencing project: providing services to taxonomists for standard genome sequencing and annotation.</title>
        <authorList>
            <consortium name="The Broad Institute Genomics Platform"/>
            <consortium name="The Broad Institute Genome Sequencing Center for Infectious Disease"/>
            <person name="Wu L."/>
            <person name="Ma J."/>
        </authorList>
    </citation>
    <scope>NUCLEOTIDE SEQUENCE [LARGE SCALE GENOMIC DNA]</scope>
    <source>
        <strain evidence="3">SHR3</strain>
    </source>
</reference>
<dbReference type="RefSeq" id="WP_096444943.1">
    <property type="nucleotide sequence ID" value="NZ_JBHSOG010000102.1"/>
</dbReference>
<dbReference type="InterPro" id="IPR008984">
    <property type="entry name" value="SMAD_FHA_dom_sf"/>
</dbReference>
<evidence type="ECO:0000313" key="3">
    <source>
        <dbReference type="Proteomes" id="UP001595974"/>
    </source>
</evidence>
<dbReference type="SUPFAM" id="SSF49879">
    <property type="entry name" value="SMAD/FHA domain"/>
    <property type="match status" value="2"/>
</dbReference>
<protein>
    <submittedName>
        <fullName evidence="2">FHA domain-containing protein</fullName>
    </submittedName>
</protein>
<evidence type="ECO:0000313" key="2">
    <source>
        <dbReference type="EMBL" id="MFC5772008.1"/>
    </source>
</evidence>
<dbReference type="InterPro" id="IPR000253">
    <property type="entry name" value="FHA_dom"/>
</dbReference>
<accession>A0ABW1AYL1</accession>
<dbReference type="InterPro" id="IPR050923">
    <property type="entry name" value="Cell_Proc_Reg/RNA_Proc"/>
</dbReference>
<dbReference type="PROSITE" id="PS50006">
    <property type="entry name" value="FHA_DOMAIN"/>
    <property type="match status" value="1"/>
</dbReference>
<dbReference type="SMART" id="SM00240">
    <property type="entry name" value="FHA"/>
    <property type="match status" value="1"/>
</dbReference>
<keyword evidence="3" id="KW-1185">Reference proteome</keyword>
<dbReference type="Gene3D" id="2.60.200.20">
    <property type="match status" value="1"/>
</dbReference>
<proteinExistence type="predicted"/>
<dbReference type="CDD" id="cd00060">
    <property type="entry name" value="FHA"/>
    <property type="match status" value="2"/>
</dbReference>
<feature type="domain" description="FHA" evidence="1">
    <location>
        <begin position="23"/>
        <end position="72"/>
    </location>
</feature>
<dbReference type="PANTHER" id="PTHR23308">
    <property type="entry name" value="NUCLEAR INHIBITOR OF PROTEIN PHOSPHATASE-1"/>
    <property type="match status" value="1"/>
</dbReference>
<dbReference type="Pfam" id="PF00498">
    <property type="entry name" value="FHA"/>
    <property type="match status" value="1"/>
</dbReference>